<reference evidence="2" key="2">
    <citation type="submission" date="2022-09" db="EMBL/GenBank/DDBJ databases">
        <authorList>
            <person name="Sun Q."/>
            <person name="Ohkuma M."/>
        </authorList>
    </citation>
    <scope>NUCLEOTIDE SEQUENCE</scope>
    <source>
        <strain evidence="2">JCM 13583</strain>
    </source>
</reference>
<keyword evidence="1" id="KW-0472">Membrane</keyword>
<protein>
    <submittedName>
        <fullName evidence="2">Uncharacterized protein</fullName>
    </submittedName>
</protein>
<feature type="transmembrane region" description="Helical" evidence="1">
    <location>
        <begin position="43"/>
        <end position="65"/>
    </location>
</feature>
<dbReference type="Proteomes" id="UP000632195">
    <property type="component" value="Unassembled WGS sequence"/>
</dbReference>
<dbReference type="EMBL" id="BMNY01000001">
    <property type="protein sequence ID" value="GGM65731.1"/>
    <property type="molecule type" value="Genomic_DNA"/>
</dbReference>
<evidence type="ECO:0000313" key="2">
    <source>
        <dbReference type="EMBL" id="GGM65731.1"/>
    </source>
</evidence>
<proteinExistence type="predicted"/>
<feature type="transmembrane region" description="Helical" evidence="1">
    <location>
        <begin position="261"/>
        <end position="280"/>
    </location>
</feature>
<feature type="transmembrane region" description="Helical" evidence="1">
    <location>
        <begin position="18"/>
        <end position="37"/>
    </location>
</feature>
<comment type="caution">
    <text evidence="2">The sequence shown here is derived from an EMBL/GenBank/DDBJ whole genome shotgun (WGS) entry which is preliminary data.</text>
</comment>
<name>A0AA37BPD0_9ARCH</name>
<dbReference type="RefSeq" id="WP_188679229.1">
    <property type="nucleotide sequence ID" value="NZ_BMNY01000001.1"/>
</dbReference>
<reference evidence="2" key="1">
    <citation type="journal article" date="2014" name="Int. J. Syst. Evol. Microbiol.">
        <title>Complete genome sequence of Corynebacterium casei LMG S-19264T (=DSM 44701T), isolated from a smear-ripened cheese.</title>
        <authorList>
            <consortium name="US DOE Joint Genome Institute (JGI-PGF)"/>
            <person name="Walter F."/>
            <person name="Albersmeier A."/>
            <person name="Kalinowski J."/>
            <person name="Ruckert C."/>
        </authorList>
    </citation>
    <scope>NUCLEOTIDE SEQUENCE</scope>
    <source>
        <strain evidence="2">JCM 13583</strain>
    </source>
</reference>
<gene>
    <name evidence="2" type="ORF">GCM10007108_00020</name>
</gene>
<feature type="transmembrane region" description="Helical" evidence="1">
    <location>
        <begin position="171"/>
        <end position="192"/>
    </location>
</feature>
<evidence type="ECO:0000313" key="3">
    <source>
        <dbReference type="Proteomes" id="UP000632195"/>
    </source>
</evidence>
<accession>A0AA37BPD0</accession>
<sequence length="469" mass="51574">MRYTLNSLILRTRFTRGFLALTVLLLLYSGLIGFFSPHSNDDVIYALTFTAFLFLVIGVSGGVAVRRPDRDFLFTMPLDRRKLGSSLLLAQFLTTGVSEAYFLFVIFRFLGHPIAIGLAVVALIGTAGMLTGVGIINYSLTLPRRVVVSAVMALLALSPLLGFRYSFTSPLVSYSPAGTAVSAALGSIFLAYSYRNITRTSFAEGGLRLSGREEFRSEMGFSGLTPRRAIVRRYMNLIDISSRSSAGGSIRVSQIRSSTKAIVLFSSAVAAVYAAVVLTLPSARISFGSDNFNIITFLFSGYVSVILPILFSQGAISNERLWAGPMTMDLASYFRYAMLSKMAQSYIIMAPFTVANVFLYFMGLHFALNSVPVFLGISPTAVIIYAFLTARYAPVQITDSEFMSQTYSGRQFLLVLPMLVLYLLAFVSVAFLTFGLAVSATMYCITAYILARRKLWRHLVNMLTERGFV</sequence>
<feature type="transmembrane region" description="Helical" evidence="1">
    <location>
        <begin position="345"/>
        <end position="367"/>
    </location>
</feature>
<evidence type="ECO:0000256" key="1">
    <source>
        <dbReference type="SAM" id="Phobius"/>
    </source>
</evidence>
<organism evidence="2 3">
    <name type="scientific">Thermogymnomonas acidicola</name>
    <dbReference type="NCBI Taxonomy" id="399579"/>
    <lineage>
        <taxon>Archaea</taxon>
        <taxon>Methanobacteriati</taxon>
        <taxon>Thermoplasmatota</taxon>
        <taxon>Thermoplasmata</taxon>
        <taxon>Thermoplasmatales</taxon>
        <taxon>Thermogymnomonas</taxon>
    </lineage>
</organism>
<feature type="transmembrane region" description="Helical" evidence="1">
    <location>
        <begin position="431"/>
        <end position="451"/>
    </location>
</feature>
<feature type="transmembrane region" description="Helical" evidence="1">
    <location>
        <begin position="116"/>
        <end position="139"/>
    </location>
</feature>
<keyword evidence="3" id="KW-1185">Reference proteome</keyword>
<feature type="transmembrane region" description="Helical" evidence="1">
    <location>
        <begin position="146"/>
        <end position="165"/>
    </location>
</feature>
<feature type="transmembrane region" description="Helical" evidence="1">
    <location>
        <begin position="292"/>
        <end position="311"/>
    </location>
</feature>
<feature type="transmembrane region" description="Helical" evidence="1">
    <location>
        <begin position="407"/>
        <end position="425"/>
    </location>
</feature>
<dbReference type="AlphaFoldDB" id="A0AA37BPD0"/>
<keyword evidence="1" id="KW-0812">Transmembrane</keyword>
<keyword evidence="1" id="KW-1133">Transmembrane helix</keyword>
<feature type="transmembrane region" description="Helical" evidence="1">
    <location>
        <begin position="86"/>
        <end position="110"/>
    </location>
</feature>
<feature type="transmembrane region" description="Helical" evidence="1">
    <location>
        <begin position="373"/>
        <end position="395"/>
    </location>
</feature>